<dbReference type="HAMAP" id="MF_00996">
    <property type="entry name" value="MqnD"/>
    <property type="match status" value="1"/>
</dbReference>
<evidence type="ECO:0000313" key="5">
    <source>
        <dbReference type="EMBL" id="QJR37141.1"/>
    </source>
</evidence>
<gene>
    <name evidence="4" type="primary">mqnD</name>
    <name evidence="5" type="ORF">HKW67_17255</name>
</gene>
<keyword evidence="3 4" id="KW-0456">Lyase</keyword>
<feature type="binding site" evidence="4">
    <location>
        <begin position="55"/>
        <end position="57"/>
    </location>
    <ligand>
        <name>substrate</name>
    </ligand>
</feature>
<keyword evidence="2 4" id="KW-0474">Menaquinone biosynthesis</keyword>
<dbReference type="PANTHER" id="PTHR37167">
    <property type="entry name" value="1,4-DIHYDROXY-6-NAPHTOATE SYNTHASE"/>
    <property type="match status" value="1"/>
</dbReference>
<sequence>MRELTFGYSPCPNDTFAFHALTFGLIDTSVRIVPVLLDIEELNRRAHHGEFDLTKLSVGAFAGVGSSYQLLRSGAALGHGVGPLVVTRIPMSLEQAVSARVAIPGRETTAYRLLRLAAPQLEDVVEMRYDRILHAVSSGEVHAGLIIHESRFTYAEHGLHKTIDLGDWWERETHLPVPLAGICARADIDAATTAEVERAIRASVQYAFDHPEASRDYVRANAQEMSDAVCAQHIALYVNEHSLDIGDDGMRAITRLVSDAR</sequence>
<dbReference type="InterPro" id="IPR003773">
    <property type="entry name" value="Menaquinone_biosynth"/>
</dbReference>
<dbReference type="CDD" id="cd13635">
    <property type="entry name" value="PBP2_Ttha1568_Mqnd"/>
    <property type="match status" value="1"/>
</dbReference>
<dbReference type="InterPro" id="IPR030869">
    <property type="entry name" value="MqnD"/>
</dbReference>
<dbReference type="Pfam" id="PF02621">
    <property type="entry name" value="VitK2_biosynth"/>
    <property type="match status" value="1"/>
</dbReference>
<dbReference type="GO" id="GO:0016830">
    <property type="term" value="F:carbon-carbon lyase activity"/>
    <property type="evidence" value="ECO:0007669"/>
    <property type="project" value="UniProtKB-UniRule"/>
</dbReference>
<dbReference type="RefSeq" id="WP_171226574.1">
    <property type="nucleotide sequence ID" value="NZ_CP053085.1"/>
</dbReference>
<evidence type="ECO:0000313" key="6">
    <source>
        <dbReference type="Proteomes" id="UP000500938"/>
    </source>
</evidence>
<dbReference type="EMBL" id="CP053085">
    <property type="protein sequence ID" value="QJR37141.1"/>
    <property type="molecule type" value="Genomic_DNA"/>
</dbReference>
<name>A0A6M4IY32_9BACT</name>
<comment type="catalytic activity">
    <reaction evidence="4">
        <text>cyclic dehypoxanthinylfutalosinate = 1,4-dihydroxy-6-naphthoate + dihydroxyacetone</text>
        <dbReference type="Rhea" id="RHEA:33087"/>
        <dbReference type="ChEBI" id="CHEBI:16016"/>
        <dbReference type="ChEBI" id="CHEBI:64254"/>
        <dbReference type="ChEBI" id="CHEBI:64270"/>
        <dbReference type="EC" id="4.1.99.29"/>
    </reaction>
</comment>
<comment type="pathway">
    <text evidence="1 4">Quinol/quinone metabolism; menaquinone biosynthesis.</text>
</comment>
<dbReference type="PANTHER" id="PTHR37167:SF1">
    <property type="entry name" value="1,4-DIHYDROXY-6-NAPHTOATE SYNTHASE"/>
    <property type="match status" value="1"/>
</dbReference>
<keyword evidence="6" id="KW-1185">Reference proteome</keyword>
<dbReference type="KEGG" id="ggr:HKW67_17255"/>
<comment type="similarity">
    <text evidence="4">Belongs to the MqnA/MqnD family. MqnD subfamily.</text>
</comment>
<evidence type="ECO:0000256" key="4">
    <source>
        <dbReference type="HAMAP-Rule" id="MF_00996"/>
    </source>
</evidence>
<dbReference type="EC" id="4.1.99.29" evidence="4"/>
<dbReference type="Gene3D" id="3.40.190.10">
    <property type="entry name" value="Periplasmic binding protein-like II"/>
    <property type="match status" value="2"/>
</dbReference>
<dbReference type="AlphaFoldDB" id="A0A6M4IY32"/>
<feature type="active site" description="Proton acceptor" evidence="4">
    <location>
        <position position="148"/>
    </location>
</feature>
<dbReference type="Proteomes" id="UP000500938">
    <property type="component" value="Chromosome"/>
</dbReference>
<evidence type="ECO:0000256" key="3">
    <source>
        <dbReference type="ARBA" id="ARBA00023239"/>
    </source>
</evidence>
<comment type="function">
    <text evidence="4">Catalyzes the conversion of cyclic dehypoxanthine futalosine (cyclic DHFL) into 1,4-dihydroxy-6-naphthoate, a step in the biosynthesis of menaquinone (MK, vitamin K2).</text>
</comment>
<evidence type="ECO:0000256" key="1">
    <source>
        <dbReference type="ARBA" id="ARBA00004863"/>
    </source>
</evidence>
<dbReference type="SUPFAM" id="SSF53850">
    <property type="entry name" value="Periplasmic binding protein-like II"/>
    <property type="match status" value="1"/>
</dbReference>
<proteinExistence type="inferred from homology"/>
<accession>A0A6M4IY32</accession>
<dbReference type="GO" id="GO:0009234">
    <property type="term" value="P:menaquinone biosynthetic process"/>
    <property type="evidence" value="ECO:0007669"/>
    <property type="project" value="UniProtKB-UniRule"/>
</dbReference>
<feature type="binding site" evidence="4">
    <location>
        <begin position="109"/>
        <end position="110"/>
    </location>
    <ligand>
        <name>substrate</name>
    </ligand>
</feature>
<reference evidence="5 6" key="1">
    <citation type="submission" date="2020-05" db="EMBL/GenBank/DDBJ databases">
        <title>Complete genome sequence of Gemmatimonas greenlandica TET16.</title>
        <authorList>
            <person name="Zeng Y."/>
        </authorList>
    </citation>
    <scope>NUCLEOTIDE SEQUENCE [LARGE SCALE GENOMIC DNA]</scope>
    <source>
        <strain evidence="5 6">TET16</strain>
    </source>
</reference>
<protein>
    <recommendedName>
        <fullName evidence="4">1,4-dihydroxy-6-naphtoate synthase</fullName>
        <ecNumber evidence="4">4.1.99.29</ecNumber>
    </recommendedName>
    <alternativeName>
        <fullName evidence="4">Menaquinone biosynthetic enzyme MqnD</fullName>
    </alternativeName>
</protein>
<dbReference type="UniPathway" id="UPA00079"/>
<evidence type="ECO:0000256" key="2">
    <source>
        <dbReference type="ARBA" id="ARBA00022428"/>
    </source>
</evidence>
<organism evidence="5 6">
    <name type="scientific">Gemmatimonas groenlandica</name>
    <dbReference type="NCBI Taxonomy" id="2732249"/>
    <lineage>
        <taxon>Bacteria</taxon>
        <taxon>Pseudomonadati</taxon>
        <taxon>Gemmatimonadota</taxon>
        <taxon>Gemmatimonadia</taxon>
        <taxon>Gemmatimonadales</taxon>
        <taxon>Gemmatimonadaceae</taxon>
        <taxon>Gemmatimonas</taxon>
    </lineage>
</organism>